<sequence length="91" mass="10062">MCAVYQRRLYSVSTPILVGDSDAIGAVDGVDGSWSVAYGRRWGDEEEKAETRGEGGAERPAGRSTKVVNGEELAPMGVERKWFNFTLYEWS</sequence>
<dbReference type="EMBL" id="JARK01001348">
    <property type="protein sequence ID" value="EYC25146.1"/>
    <property type="molecule type" value="Genomic_DNA"/>
</dbReference>
<comment type="caution">
    <text evidence="1">The sequence shown here is derived from an EMBL/GenBank/DDBJ whole genome shotgun (WGS) entry which is preliminary data.</text>
</comment>
<accession>A0A016VD16</accession>
<reference evidence="2" key="1">
    <citation type="journal article" date="2015" name="Nat. Genet.">
        <title>The genome and transcriptome of the zoonotic hookworm Ancylostoma ceylanicum identify infection-specific gene families.</title>
        <authorList>
            <person name="Schwarz E.M."/>
            <person name="Hu Y."/>
            <person name="Antoshechkin I."/>
            <person name="Miller M.M."/>
            <person name="Sternberg P.W."/>
            <person name="Aroian R.V."/>
        </authorList>
    </citation>
    <scope>NUCLEOTIDE SEQUENCE</scope>
    <source>
        <strain evidence="2">HY135</strain>
    </source>
</reference>
<name>A0A016VD16_9BILA</name>
<evidence type="ECO:0000313" key="2">
    <source>
        <dbReference type="Proteomes" id="UP000024635"/>
    </source>
</evidence>
<evidence type="ECO:0000313" key="1">
    <source>
        <dbReference type="EMBL" id="EYC25146.1"/>
    </source>
</evidence>
<gene>
    <name evidence="1" type="primary">Acey_s0012.g1726</name>
    <name evidence="1" type="ORF">Y032_0012g1726</name>
</gene>
<protein>
    <submittedName>
        <fullName evidence="1">Uncharacterized protein</fullName>
    </submittedName>
</protein>
<keyword evidence="2" id="KW-1185">Reference proteome</keyword>
<dbReference type="Proteomes" id="UP000024635">
    <property type="component" value="Unassembled WGS sequence"/>
</dbReference>
<proteinExistence type="predicted"/>
<dbReference type="AlphaFoldDB" id="A0A016VD16"/>
<organism evidence="1 2">
    <name type="scientific">Ancylostoma ceylanicum</name>
    <dbReference type="NCBI Taxonomy" id="53326"/>
    <lineage>
        <taxon>Eukaryota</taxon>
        <taxon>Metazoa</taxon>
        <taxon>Ecdysozoa</taxon>
        <taxon>Nematoda</taxon>
        <taxon>Chromadorea</taxon>
        <taxon>Rhabditida</taxon>
        <taxon>Rhabditina</taxon>
        <taxon>Rhabditomorpha</taxon>
        <taxon>Strongyloidea</taxon>
        <taxon>Ancylostomatidae</taxon>
        <taxon>Ancylostomatinae</taxon>
        <taxon>Ancylostoma</taxon>
    </lineage>
</organism>